<feature type="transmembrane region" description="Helical" evidence="2">
    <location>
        <begin position="36"/>
        <end position="57"/>
    </location>
</feature>
<feature type="compositionally biased region" description="Basic residues" evidence="1">
    <location>
        <begin position="1"/>
        <end position="10"/>
    </location>
</feature>
<evidence type="ECO:0000256" key="1">
    <source>
        <dbReference type="SAM" id="MobiDB-lite"/>
    </source>
</evidence>
<keyword evidence="4" id="KW-1185">Reference proteome</keyword>
<sequence length="222" mass="23579">MAQRVQRKSGRPVGAGASKRRKPSKKQRAIYRRRRIVVGLTVIVVLALVSFCVYSLGRGLGAVGDALGYGERVALSRDSVPDPIKTNDITDCSSANVELTLTPASQSVAVGGSLDFTATITYTGTSKAGCLIDGSDSSRVLTITSGNQTIWRSDVCESDSRMLLMAKGDSDKQTITWNADSTGTKCVADAELPRVNAGTYTAQLSLKDFPKTVSDPVTITVQ</sequence>
<proteinExistence type="predicted"/>
<protein>
    <submittedName>
        <fullName evidence="3">Uncharacterized protein</fullName>
    </submittedName>
</protein>
<name>A0ABS9VYL4_9BIFI</name>
<dbReference type="EMBL" id="JAFEJT020000064">
    <property type="protein sequence ID" value="MCH9276905.1"/>
    <property type="molecule type" value="Genomic_DNA"/>
</dbReference>
<reference evidence="3 4" key="1">
    <citation type="journal article" date="2021" name="Environ. Microbiol.">
        <title>Genetic insights into the dark matter of the mammalian gut microbiota through targeted genome reconstruction.</title>
        <authorList>
            <person name="Lugli G.A."/>
            <person name="Alessandri G."/>
            <person name="Milani C."/>
            <person name="Viappiani A."/>
            <person name="Fontana F."/>
            <person name="Tarracchini C."/>
            <person name="Mancabelli L."/>
            <person name="Argentini C."/>
            <person name="Ruiz L."/>
            <person name="Margolles A."/>
            <person name="van Sinderen D."/>
            <person name="Turroni F."/>
            <person name="Ventura M."/>
        </authorList>
    </citation>
    <scope>NUCLEOTIDE SEQUENCE [LARGE SCALE GENOMIC DNA]</scope>
    <source>
        <strain evidence="3 4">MA1</strain>
    </source>
</reference>
<evidence type="ECO:0000313" key="4">
    <source>
        <dbReference type="Proteomes" id="UP000710815"/>
    </source>
</evidence>
<keyword evidence="2" id="KW-1133">Transmembrane helix</keyword>
<feature type="compositionally biased region" description="Basic residues" evidence="1">
    <location>
        <begin position="18"/>
        <end position="28"/>
    </location>
</feature>
<evidence type="ECO:0000256" key="2">
    <source>
        <dbReference type="SAM" id="Phobius"/>
    </source>
</evidence>
<gene>
    <name evidence="3" type="ORF">JS533_011605</name>
</gene>
<evidence type="ECO:0000313" key="3">
    <source>
        <dbReference type="EMBL" id="MCH9276905.1"/>
    </source>
</evidence>
<keyword evidence="2" id="KW-0812">Transmembrane</keyword>
<accession>A0ABS9VYL4</accession>
<dbReference type="Proteomes" id="UP000710815">
    <property type="component" value="Unassembled WGS sequence"/>
</dbReference>
<organism evidence="3 4">
    <name type="scientific">Bifidobacterium amazonense</name>
    <dbReference type="NCBI Taxonomy" id="2809027"/>
    <lineage>
        <taxon>Bacteria</taxon>
        <taxon>Bacillati</taxon>
        <taxon>Actinomycetota</taxon>
        <taxon>Actinomycetes</taxon>
        <taxon>Bifidobacteriales</taxon>
        <taxon>Bifidobacteriaceae</taxon>
        <taxon>Bifidobacterium</taxon>
    </lineage>
</organism>
<keyword evidence="2" id="KW-0472">Membrane</keyword>
<comment type="caution">
    <text evidence="3">The sequence shown here is derived from an EMBL/GenBank/DDBJ whole genome shotgun (WGS) entry which is preliminary data.</text>
</comment>
<dbReference type="RefSeq" id="WP_241514766.1">
    <property type="nucleotide sequence ID" value="NZ_JAFEJT020000064.1"/>
</dbReference>
<reference evidence="3 4" key="2">
    <citation type="journal article" date="2021" name="Syst. Appl. Microbiol.">
        <title>Phylogenetic classification of ten novel species belonging to the genus Bifidobacterium comprising B. phasiani sp. nov., B. pongonis sp. nov., B. saguinibicoloris sp. nov., B. colobi sp. nov., B. simiiventris sp. nov., B. santillanense sp. nov., B. miconis sp. nov., B. amazonense sp. nov., B. pluvialisilvae sp. nov., and B. miconisargentati sp. nov.</title>
        <authorList>
            <person name="Lugli G.A."/>
            <person name="Calvete-Torre I."/>
            <person name="Alessandri G."/>
            <person name="Milani C."/>
            <person name="Turroni F."/>
            <person name="Laiolo P."/>
            <person name="Ossiprandi M.C."/>
            <person name="Margolles A."/>
            <person name="Ruiz L."/>
            <person name="Ventura M."/>
        </authorList>
    </citation>
    <scope>NUCLEOTIDE SEQUENCE [LARGE SCALE GENOMIC DNA]</scope>
    <source>
        <strain evidence="3 4">MA1</strain>
    </source>
</reference>
<feature type="region of interest" description="Disordered" evidence="1">
    <location>
        <begin position="1"/>
        <end position="28"/>
    </location>
</feature>